<keyword evidence="12" id="KW-0325">Glycoprotein</keyword>
<organism evidence="22">
    <name type="scientific">Grosmannia clavigera (strain kw1407 / UAMH 11150)</name>
    <name type="common">Blue stain fungus</name>
    <name type="synonym">Graphiocladiella clavigera</name>
    <dbReference type="NCBI Taxonomy" id="655863"/>
    <lineage>
        <taxon>Eukaryota</taxon>
        <taxon>Fungi</taxon>
        <taxon>Dikarya</taxon>
        <taxon>Ascomycota</taxon>
        <taxon>Pezizomycotina</taxon>
        <taxon>Sordariomycetes</taxon>
        <taxon>Sordariomycetidae</taxon>
        <taxon>Ophiostomatales</taxon>
        <taxon>Ophiostomataceae</taxon>
        <taxon>Leptographium</taxon>
    </lineage>
</organism>
<dbReference type="InterPro" id="IPR033697">
    <property type="entry name" value="Ribonuclease_T2_eukaryotic"/>
</dbReference>
<keyword evidence="6" id="KW-0926">Vacuole</keyword>
<dbReference type="EC" id="4.6.1.19" evidence="4"/>
<keyword evidence="11" id="KW-1015">Disulfide bond</keyword>
<evidence type="ECO:0000256" key="7">
    <source>
        <dbReference type="ARBA" id="ARBA00022722"/>
    </source>
</evidence>
<evidence type="ECO:0000256" key="5">
    <source>
        <dbReference type="ARBA" id="ARBA00022490"/>
    </source>
</evidence>
<keyword evidence="7" id="KW-0540">Nuclease</keyword>
<evidence type="ECO:0000256" key="18">
    <source>
        <dbReference type="SAM" id="MobiDB-lite"/>
    </source>
</evidence>
<dbReference type="Pfam" id="PF25488">
    <property type="entry name" value="RNaseT2L_C"/>
    <property type="match status" value="1"/>
</dbReference>
<comment type="subcellular location">
    <subcellularLocation>
        <location evidence="2">Cytoplasm</location>
    </subcellularLocation>
    <subcellularLocation>
        <location evidence="1">Vacuole lumen</location>
    </subcellularLocation>
</comment>
<dbReference type="Gene3D" id="3.90.730.10">
    <property type="entry name" value="Ribonuclease T2-like"/>
    <property type="match status" value="1"/>
</dbReference>
<accession>F0XFI3</accession>
<evidence type="ECO:0000313" key="21">
    <source>
        <dbReference type="EMBL" id="EFX03752.1"/>
    </source>
</evidence>
<dbReference type="PROSITE" id="PS00530">
    <property type="entry name" value="RNASE_T2_1"/>
    <property type="match status" value="1"/>
</dbReference>
<gene>
    <name evidence="21" type="ORF">CMQ_680</name>
</gene>
<feature type="active site" evidence="16">
    <location>
        <position position="130"/>
    </location>
</feature>
<evidence type="ECO:0000256" key="17">
    <source>
        <dbReference type="RuleBase" id="RU004328"/>
    </source>
</evidence>
<evidence type="ECO:0000256" key="19">
    <source>
        <dbReference type="SAM" id="SignalP"/>
    </source>
</evidence>
<feature type="active site" evidence="16">
    <location>
        <position position="134"/>
    </location>
</feature>
<dbReference type="SUPFAM" id="SSF55895">
    <property type="entry name" value="Ribonuclease Rh-like"/>
    <property type="match status" value="1"/>
</dbReference>
<dbReference type="FunFam" id="3.90.730.10:FF:000004">
    <property type="entry name" value="Ribonuclease T2-like"/>
    <property type="match status" value="1"/>
</dbReference>
<dbReference type="GO" id="GO:0005576">
    <property type="term" value="C:extracellular region"/>
    <property type="evidence" value="ECO:0007669"/>
    <property type="project" value="TreeGrafter"/>
</dbReference>
<keyword evidence="9" id="KW-0255">Endonuclease</keyword>
<evidence type="ECO:0000256" key="1">
    <source>
        <dbReference type="ARBA" id="ARBA00004410"/>
    </source>
</evidence>
<evidence type="ECO:0000256" key="8">
    <source>
        <dbReference type="ARBA" id="ARBA00022729"/>
    </source>
</evidence>
<feature type="domain" description="RNase T2-like C-terminal" evidence="20">
    <location>
        <begin position="281"/>
        <end position="399"/>
    </location>
</feature>
<dbReference type="FunCoup" id="F0XFI3">
    <property type="interactions" value="124"/>
</dbReference>
<dbReference type="EMBL" id="GL629765">
    <property type="protein sequence ID" value="EFX03752.1"/>
    <property type="molecule type" value="Genomic_DNA"/>
</dbReference>
<evidence type="ECO:0000256" key="6">
    <source>
        <dbReference type="ARBA" id="ARBA00022554"/>
    </source>
</evidence>
<feature type="active site" evidence="16">
    <location>
        <position position="73"/>
    </location>
</feature>
<dbReference type="GO" id="GO:0003723">
    <property type="term" value="F:RNA binding"/>
    <property type="evidence" value="ECO:0007669"/>
    <property type="project" value="InterPro"/>
</dbReference>
<dbReference type="InParanoid" id="F0XFI3"/>
<evidence type="ECO:0000259" key="20">
    <source>
        <dbReference type="Pfam" id="PF25488"/>
    </source>
</evidence>
<dbReference type="PANTHER" id="PTHR11240:SF22">
    <property type="entry name" value="RIBONUCLEASE T2"/>
    <property type="match status" value="1"/>
</dbReference>
<dbReference type="GO" id="GO:0006401">
    <property type="term" value="P:RNA catabolic process"/>
    <property type="evidence" value="ECO:0007669"/>
    <property type="project" value="TreeGrafter"/>
</dbReference>
<evidence type="ECO:0000256" key="14">
    <source>
        <dbReference type="ARBA" id="ARBA00025494"/>
    </source>
</evidence>
<dbReference type="AlphaFoldDB" id="F0XFI3"/>
<evidence type="ECO:0000256" key="10">
    <source>
        <dbReference type="ARBA" id="ARBA00022801"/>
    </source>
</evidence>
<dbReference type="InterPro" id="IPR057328">
    <property type="entry name" value="RNaseT2L_C"/>
</dbReference>
<keyword evidence="13" id="KW-0456">Lyase</keyword>
<keyword evidence="10" id="KW-0378">Hydrolase</keyword>
<evidence type="ECO:0000256" key="9">
    <source>
        <dbReference type="ARBA" id="ARBA00022759"/>
    </source>
</evidence>
<dbReference type="RefSeq" id="XP_014173234.1">
    <property type="nucleotide sequence ID" value="XM_014317759.1"/>
</dbReference>
<dbReference type="HOGENOM" id="CLU_037966_0_1_1"/>
<dbReference type="CDD" id="cd01061">
    <property type="entry name" value="RNase_T2_euk"/>
    <property type="match status" value="1"/>
</dbReference>
<protein>
    <recommendedName>
        <fullName evidence="15">Ribonuclease T2-like</fullName>
        <ecNumber evidence="4">4.6.1.19</ecNumber>
    </recommendedName>
</protein>
<dbReference type="PROSITE" id="PS00531">
    <property type="entry name" value="RNASE_T2_2"/>
    <property type="match status" value="1"/>
</dbReference>
<evidence type="ECO:0000256" key="2">
    <source>
        <dbReference type="ARBA" id="ARBA00004496"/>
    </source>
</evidence>
<evidence type="ECO:0000256" key="3">
    <source>
        <dbReference type="ARBA" id="ARBA00007469"/>
    </source>
</evidence>
<dbReference type="InterPro" id="IPR018188">
    <property type="entry name" value="RNase_T2_His_AS_1"/>
</dbReference>
<keyword evidence="8 19" id="KW-0732">Signal</keyword>
<dbReference type="InterPro" id="IPR036430">
    <property type="entry name" value="RNase_T2-like_sf"/>
</dbReference>
<evidence type="ECO:0000256" key="16">
    <source>
        <dbReference type="PIRSR" id="PIRSR633697-1"/>
    </source>
</evidence>
<dbReference type="Proteomes" id="UP000007796">
    <property type="component" value="Unassembled WGS sequence"/>
</dbReference>
<dbReference type="GO" id="GO:0016787">
    <property type="term" value="F:hydrolase activity"/>
    <property type="evidence" value="ECO:0007669"/>
    <property type="project" value="UniProtKB-KW"/>
</dbReference>
<evidence type="ECO:0000256" key="13">
    <source>
        <dbReference type="ARBA" id="ARBA00023239"/>
    </source>
</evidence>
<comment type="similarity">
    <text evidence="3 17">Belongs to the RNase T2 family.</text>
</comment>
<feature type="region of interest" description="Disordered" evidence="18">
    <location>
        <begin position="255"/>
        <end position="282"/>
    </location>
</feature>
<evidence type="ECO:0000256" key="11">
    <source>
        <dbReference type="ARBA" id="ARBA00023157"/>
    </source>
</evidence>
<dbReference type="GO" id="GO:0005775">
    <property type="term" value="C:vacuolar lumen"/>
    <property type="evidence" value="ECO:0007669"/>
    <property type="project" value="UniProtKB-SubCell"/>
</dbReference>
<feature type="signal peptide" evidence="19">
    <location>
        <begin position="1"/>
        <end position="19"/>
    </location>
</feature>
<evidence type="ECO:0000256" key="4">
    <source>
        <dbReference type="ARBA" id="ARBA00012571"/>
    </source>
</evidence>
<feature type="chain" id="PRO_5003263912" description="Ribonuclease T2-like" evidence="19">
    <location>
        <begin position="20"/>
        <end position="401"/>
    </location>
</feature>
<comment type="function">
    <text evidence="14">Rnase which modulates cell survival under stress conditions. Released from the vacuole to the cytoplasm during stress to promote tRNA and rRNA cleavage and to activate separately a downstream pathway that promotes cell death. Involved in cell size, vacuolar morphology and growth at high temperatures and high salt concentration.</text>
</comment>
<evidence type="ECO:0000256" key="15">
    <source>
        <dbReference type="ARBA" id="ARBA00071169"/>
    </source>
</evidence>
<proteinExistence type="inferred from homology"/>
<name>F0XFI3_GROCL</name>
<dbReference type="InterPro" id="IPR001568">
    <property type="entry name" value="RNase_T2-like"/>
</dbReference>
<dbReference type="GeneID" id="25980273"/>
<keyword evidence="22" id="KW-1185">Reference proteome</keyword>
<dbReference type="GO" id="GO:0033897">
    <property type="term" value="F:ribonuclease T2 activity"/>
    <property type="evidence" value="ECO:0007669"/>
    <property type="project" value="UniProtKB-EC"/>
</dbReference>
<keyword evidence="5" id="KW-0963">Cytoplasm</keyword>
<dbReference type="STRING" id="655863.F0XFI3"/>
<evidence type="ECO:0000256" key="12">
    <source>
        <dbReference type="ARBA" id="ARBA00023180"/>
    </source>
</evidence>
<dbReference type="eggNOG" id="KOG1642">
    <property type="taxonomic scope" value="Eukaryota"/>
</dbReference>
<dbReference type="InterPro" id="IPR033130">
    <property type="entry name" value="RNase_T2_His_AS_2"/>
</dbReference>
<dbReference type="OrthoDB" id="435754at2759"/>
<reference evidence="21 22" key="1">
    <citation type="journal article" date="2011" name="Proc. Natl. Acad. Sci. U.S.A.">
        <title>Genome and transcriptome analyses of the mountain pine beetle-fungal symbiont Grosmannia clavigera, a lodgepole pine pathogen.</title>
        <authorList>
            <person name="DiGuistini S."/>
            <person name="Wang Y."/>
            <person name="Liao N.Y."/>
            <person name="Taylor G."/>
            <person name="Tanguay P."/>
            <person name="Feau N."/>
            <person name="Henrissat B."/>
            <person name="Chan S.K."/>
            <person name="Hesse-Orce U."/>
            <person name="Alamouti S.M."/>
            <person name="Tsui C.K.M."/>
            <person name="Docking R.T."/>
            <person name="Levasseur A."/>
            <person name="Haridas S."/>
            <person name="Robertson G."/>
            <person name="Birol I."/>
            <person name="Holt R.A."/>
            <person name="Marra M.A."/>
            <person name="Hamelin R.C."/>
            <person name="Hirst M."/>
            <person name="Jones S.J.M."/>
            <person name="Bohlmann J."/>
            <person name="Breuil C."/>
        </authorList>
    </citation>
    <scope>NUCLEOTIDE SEQUENCE [LARGE SCALE GENOMIC DNA]</scope>
    <source>
        <strain evidence="22">kw1407 / UAMH 11150</strain>
    </source>
</reference>
<feature type="compositionally biased region" description="Low complexity" evidence="18">
    <location>
        <begin position="255"/>
        <end position="277"/>
    </location>
</feature>
<sequence length="401" mass="42374">MASTILLLEAALAIGSAVAGTVVSCPTASLPLSCHNTTAADTCCVNYPGGDLLQTQFWDTDPSAGPSNSWTVHGLWPDNCDGTYDQFCDTSREVTNITAILRAASPSTLEYMQTYWKDYKGNDESFWEHEYNKHGTCISSLDPTCYDDYEPHQEVVDFFESAVALFKTLPSYEWLSDAGIVPSTTATYTLAAIQKALSAKFGHNVIINCDGSTFNELWYHYNVRGNIQTGTFVPVDPIGSKSTCPSTGIKYLPKSGTATPTTPAASTPTSGVSPTAGASSALSGQGNLYVTTSSSSTGGFLISSGTWYRSGSAPATYTATASSDGLTFTLKTSKGPCAVLSDSSLSCASSVTASTFGYDGQHLTYNSASTFYAKALPSGSTQGTVYTESQAVELQITWTAK</sequence>
<dbReference type="PANTHER" id="PTHR11240">
    <property type="entry name" value="RIBONUCLEASE T2"/>
    <property type="match status" value="1"/>
</dbReference>
<dbReference type="Pfam" id="PF00445">
    <property type="entry name" value="Ribonuclease_T2"/>
    <property type="match status" value="1"/>
</dbReference>
<evidence type="ECO:0000313" key="22">
    <source>
        <dbReference type="Proteomes" id="UP000007796"/>
    </source>
</evidence>